<reference evidence="14" key="1">
    <citation type="submission" date="2015-09" db="EMBL/GenBank/DDBJ databases">
        <title>Scylla olivacea transcriptome.</title>
        <authorList>
            <person name="Ikhwanuddin M."/>
        </authorList>
    </citation>
    <scope>NUCLEOTIDE SEQUENCE</scope>
</reference>
<dbReference type="GO" id="GO:0006154">
    <property type="term" value="P:adenosine catabolic process"/>
    <property type="evidence" value="ECO:0007669"/>
    <property type="project" value="InterPro"/>
</dbReference>
<dbReference type="EC" id="3.5.4.4" evidence="4"/>
<evidence type="ECO:0000256" key="6">
    <source>
        <dbReference type="ARBA" id="ARBA00022525"/>
    </source>
</evidence>
<comment type="catalytic activity">
    <reaction evidence="10">
        <text>adenosine + H2O + H(+) = inosine + NH4(+)</text>
        <dbReference type="Rhea" id="RHEA:24408"/>
        <dbReference type="ChEBI" id="CHEBI:15377"/>
        <dbReference type="ChEBI" id="CHEBI:15378"/>
        <dbReference type="ChEBI" id="CHEBI:16335"/>
        <dbReference type="ChEBI" id="CHEBI:17596"/>
        <dbReference type="ChEBI" id="CHEBI:28938"/>
        <dbReference type="EC" id="3.5.4.4"/>
    </reaction>
</comment>
<feature type="chain" id="PRO_5006069987" description="Adenosine deaminase" evidence="11">
    <location>
        <begin position="21"/>
        <end position="544"/>
    </location>
</feature>
<keyword evidence="7" id="KW-0479">Metal-binding</keyword>
<evidence type="ECO:0000313" key="14">
    <source>
        <dbReference type="EMBL" id="JAI57470.1"/>
    </source>
</evidence>
<comment type="subcellular location">
    <subcellularLocation>
        <location evidence="2">Secreted</location>
    </subcellularLocation>
</comment>
<feature type="domain" description="Adenosine/AMP deaminase N-terminal" evidence="13">
    <location>
        <begin position="31"/>
        <end position="108"/>
    </location>
</feature>
<dbReference type="Pfam" id="PF08451">
    <property type="entry name" value="A_deaminase_N"/>
    <property type="match status" value="1"/>
</dbReference>
<evidence type="ECO:0000256" key="10">
    <source>
        <dbReference type="ARBA" id="ARBA00047764"/>
    </source>
</evidence>
<dbReference type="GO" id="GO:0005615">
    <property type="term" value="C:extracellular space"/>
    <property type="evidence" value="ECO:0007669"/>
    <property type="project" value="InterPro"/>
</dbReference>
<dbReference type="InterPro" id="IPR001365">
    <property type="entry name" value="A_deaminase_dom"/>
</dbReference>
<dbReference type="PANTHER" id="PTHR11409:SF39">
    <property type="entry name" value="ADENOSINE DEAMINASE 2"/>
    <property type="match status" value="1"/>
</dbReference>
<keyword evidence="9" id="KW-0378">Hydrolase</keyword>
<dbReference type="Gene3D" id="3.20.20.140">
    <property type="entry name" value="Metal-dependent hydrolases"/>
    <property type="match status" value="1"/>
</dbReference>
<evidence type="ECO:0000256" key="3">
    <source>
        <dbReference type="ARBA" id="ARBA00006083"/>
    </source>
</evidence>
<dbReference type="GO" id="GO:0004000">
    <property type="term" value="F:adenosine deaminase activity"/>
    <property type="evidence" value="ECO:0007669"/>
    <property type="project" value="InterPro"/>
</dbReference>
<sequence length="544" mass="61419">MMGLAWEVCCLLVVAAGARARVTHPPAGHTFNTSDYLQQRRAILAQEQTDILGQDQVLSAEEEVVNKILMAAKDAEMEDGFQTLDFLPSKNFMTVIQQIEESQVFKIIRQMPKGAALHLHDTALASASWVVQELTYWPHLYMCYDTDDHLLFRFFEKPDTSCAWELVSAVRSNYVDPSEFDAMLFSKLSLLTEDPDEKYPDINTVWSIFQGYFIAITDLVMYRPAWEAYLYHSLGEFADDNVLYVEFRGTLPQLYELNGTRLTEEESVAVYRDTTQRFVNDNPDRFFGARFIYAPPRGVDNATVHEYVSLMKRLKKAFPDFVAGFDLVGQEDKGEPLIAFVDELLQLSEADIRVFYHAGETNWMGMETDDNIIDALLLNASRIGHGYALVKHPEAKALARERDVPMEVCPISNQVLRLVEDLRNHPAASLVAEGFPIVVSPDDPGAWGASGLSYDMYEAFMAFGGAKADLRFLKQLAINSINYSSLDDVTEYDLMYKWVEKWNEFVAKAPTLLAESTVNLTAEADPHITQSSTSTTTYAPPMIV</sequence>
<keyword evidence="6" id="KW-0964">Secreted</keyword>
<evidence type="ECO:0000256" key="4">
    <source>
        <dbReference type="ARBA" id="ARBA00012784"/>
    </source>
</evidence>
<dbReference type="Pfam" id="PF00962">
    <property type="entry name" value="A_deaminase"/>
    <property type="match status" value="1"/>
</dbReference>
<proteinExistence type="inferred from homology"/>
<keyword evidence="8 11" id="KW-0732">Signal</keyword>
<evidence type="ECO:0000259" key="12">
    <source>
        <dbReference type="Pfam" id="PF00962"/>
    </source>
</evidence>
<organism evidence="14">
    <name type="scientific">Scylla olivacea</name>
    <name type="common">Orange mud crab</name>
    <name type="synonym">Cancer olivacea</name>
    <dbReference type="NCBI Taxonomy" id="85551"/>
    <lineage>
        <taxon>Eukaryota</taxon>
        <taxon>Metazoa</taxon>
        <taxon>Ecdysozoa</taxon>
        <taxon>Arthropoda</taxon>
        <taxon>Crustacea</taxon>
        <taxon>Multicrustacea</taxon>
        <taxon>Malacostraca</taxon>
        <taxon>Eumalacostraca</taxon>
        <taxon>Eucarida</taxon>
        <taxon>Decapoda</taxon>
        <taxon>Pleocyemata</taxon>
        <taxon>Brachyura</taxon>
        <taxon>Eubrachyura</taxon>
        <taxon>Portunoidea</taxon>
        <taxon>Portunidae</taxon>
        <taxon>Portuninae</taxon>
        <taxon>Scylla</taxon>
    </lineage>
</organism>
<accession>A0A0P4VQR1</accession>
<name>A0A0P4VQR1_SCYOL</name>
<evidence type="ECO:0000256" key="11">
    <source>
        <dbReference type="SAM" id="SignalP"/>
    </source>
</evidence>
<dbReference type="InterPro" id="IPR006331">
    <property type="entry name" value="ADGF"/>
</dbReference>
<dbReference type="InterPro" id="IPR013659">
    <property type="entry name" value="A_deaminase_N"/>
</dbReference>
<dbReference type="EMBL" id="GDRN01107117">
    <property type="protein sequence ID" value="JAI57470.1"/>
    <property type="molecule type" value="Transcribed_RNA"/>
</dbReference>
<evidence type="ECO:0000256" key="7">
    <source>
        <dbReference type="ARBA" id="ARBA00022723"/>
    </source>
</evidence>
<dbReference type="FunFam" id="3.20.20.140:FF:000017">
    <property type="entry name" value="Adenosine deaminase 2"/>
    <property type="match status" value="1"/>
</dbReference>
<evidence type="ECO:0000259" key="13">
    <source>
        <dbReference type="Pfam" id="PF08451"/>
    </source>
</evidence>
<dbReference type="InterPro" id="IPR006330">
    <property type="entry name" value="Ado/ade_deaminase"/>
</dbReference>
<dbReference type="GO" id="GO:0046103">
    <property type="term" value="P:inosine biosynthetic process"/>
    <property type="evidence" value="ECO:0007669"/>
    <property type="project" value="TreeGrafter"/>
</dbReference>
<evidence type="ECO:0000256" key="2">
    <source>
        <dbReference type="ARBA" id="ARBA00004613"/>
    </source>
</evidence>
<evidence type="ECO:0000256" key="8">
    <source>
        <dbReference type="ARBA" id="ARBA00022729"/>
    </source>
</evidence>
<protein>
    <recommendedName>
        <fullName evidence="5">Adenosine deaminase</fullName>
        <ecNumber evidence="4">3.5.4.4</ecNumber>
    </recommendedName>
</protein>
<comment type="similarity">
    <text evidence="3">Belongs to the metallo-dependent hydrolases superfamily. Adenosine and AMP deaminases family. ADGF subfamily.</text>
</comment>
<dbReference type="PANTHER" id="PTHR11409">
    <property type="entry name" value="ADENOSINE DEAMINASE"/>
    <property type="match status" value="1"/>
</dbReference>
<evidence type="ECO:0000256" key="5">
    <source>
        <dbReference type="ARBA" id="ARBA00018099"/>
    </source>
</evidence>
<evidence type="ECO:0000256" key="1">
    <source>
        <dbReference type="ARBA" id="ARBA00001947"/>
    </source>
</evidence>
<dbReference type="NCBIfam" id="TIGR01431">
    <property type="entry name" value="adm_rel"/>
    <property type="match status" value="1"/>
</dbReference>
<feature type="signal peptide" evidence="11">
    <location>
        <begin position="1"/>
        <end position="20"/>
    </location>
</feature>
<dbReference type="GO" id="GO:0046872">
    <property type="term" value="F:metal ion binding"/>
    <property type="evidence" value="ECO:0007669"/>
    <property type="project" value="UniProtKB-KW"/>
</dbReference>
<dbReference type="InterPro" id="IPR032466">
    <property type="entry name" value="Metal_Hydrolase"/>
</dbReference>
<dbReference type="SUPFAM" id="SSF51556">
    <property type="entry name" value="Metallo-dependent hydrolases"/>
    <property type="match status" value="1"/>
</dbReference>
<evidence type="ECO:0000256" key="9">
    <source>
        <dbReference type="ARBA" id="ARBA00022801"/>
    </source>
</evidence>
<comment type="cofactor">
    <cofactor evidence="1">
        <name>Zn(2+)</name>
        <dbReference type="ChEBI" id="CHEBI:29105"/>
    </cofactor>
</comment>
<feature type="domain" description="Adenosine deaminase" evidence="12">
    <location>
        <begin position="205"/>
        <end position="493"/>
    </location>
</feature>
<dbReference type="AlphaFoldDB" id="A0A0P4VQR1"/>